<proteinExistence type="predicted"/>
<keyword evidence="1" id="KW-0732">Signal</keyword>
<dbReference type="OrthoDB" id="4338083at2759"/>
<evidence type="ECO:0008006" key="4">
    <source>
        <dbReference type="Google" id="ProtNLM"/>
    </source>
</evidence>
<evidence type="ECO:0000313" key="2">
    <source>
        <dbReference type="EMBL" id="OQD76972.1"/>
    </source>
</evidence>
<comment type="caution">
    <text evidence="2">The sequence shown here is derived from an EMBL/GenBank/DDBJ whole genome shotgun (WGS) entry which is preliminary data.</text>
</comment>
<sequence length="87" mass="9717">MHLLILALGLTAQALPNLTPTILAYRSWDLHLFSEAVPTCNVNNSNSNLTVFHRYGAYDRTCEAIDTSLYNVSVKSFSWKSPSANDR</sequence>
<feature type="chain" id="PRO_5012776921" description="AA1-like domain-containing protein" evidence="1">
    <location>
        <begin position="17"/>
        <end position="87"/>
    </location>
</feature>
<reference evidence="3" key="1">
    <citation type="journal article" date="2017" name="Nat. Microbiol.">
        <title>Global analysis of biosynthetic gene clusters reveals vast potential of secondary metabolite production in Penicillium species.</title>
        <authorList>
            <person name="Nielsen J.C."/>
            <person name="Grijseels S."/>
            <person name="Prigent S."/>
            <person name="Ji B."/>
            <person name="Dainat J."/>
            <person name="Nielsen K.F."/>
            <person name="Frisvad J.C."/>
            <person name="Workman M."/>
            <person name="Nielsen J."/>
        </authorList>
    </citation>
    <scope>NUCLEOTIDE SEQUENCE [LARGE SCALE GENOMIC DNA]</scope>
    <source>
        <strain evidence="3">IBT 11843</strain>
    </source>
</reference>
<dbReference type="AlphaFoldDB" id="A0A1V6PJZ3"/>
<dbReference type="OMA" id="GAYDRTC"/>
<accession>A0A1V6PJZ3</accession>
<gene>
    <name evidence="2" type="ORF">PENDEC_c003G03321</name>
</gene>
<name>A0A1V6PJZ3_PENDC</name>
<dbReference type="Proteomes" id="UP000191522">
    <property type="component" value="Unassembled WGS sequence"/>
</dbReference>
<organism evidence="2 3">
    <name type="scientific">Penicillium decumbens</name>
    <dbReference type="NCBI Taxonomy" id="69771"/>
    <lineage>
        <taxon>Eukaryota</taxon>
        <taxon>Fungi</taxon>
        <taxon>Dikarya</taxon>
        <taxon>Ascomycota</taxon>
        <taxon>Pezizomycotina</taxon>
        <taxon>Eurotiomycetes</taxon>
        <taxon>Eurotiomycetidae</taxon>
        <taxon>Eurotiales</taxon>
        <taxon>Aspergillaceae</taxon>
        <taxon>Penicillium</taxon>
    </lineage>
</organism>
<feature type="signal peptide" evidence="1">
    <location>
        <begin position="1"/>
        <end position="16"/>
    </location>
</feature>
<evidence type="ECO:0000256" key="1">
    <source>
        <dbReference type="SAM" id="SignalP"/>
    </source>
</evidence>
<protein>
    <recommendedName>
        <fullName evidence="4">AA1-like domain-containing protein</fullName>
    </recommendedName>
</protein>
<keyword evidence="3" id="KW-1185">Reference proteome</keyword>
<evidence type="ECO:0000313" key="3">
    <source>
        <dbReference type="Proteomes" id="UP000191522"/>
    </source>
</evidence>
<dbReference type="EMBL" id="MDYL01000003">
    <property type="protein sequence ID" value="OQD76972.1"/>
    <property type="molecule type" value="Genomic_DNA"/>
</dbReference>